<gene>
    <name evidence="3" type="ORF">N0V93_005313</name>
</gene>
<proteinExistence type="predicted"/>
<evidence type="ECO:0000256" key="2">
    <source>
        <dbReference type="SAM" id="Phobius"/>
    </source>
</evidence>
<feature type="compositionally biased region" description="Basic and acidic residues" evidence="1">
    <location>
        <begin position="340"/>
        <end position="353"/>
    </location>
</feature>
<reference evidence="3" key="1">
    <citation type="submission" date="2022-10" db="EMBL/GenBank/DDBJ databases">
        <title>Tapping the CABI collections for fungal endophytes: first genome assemblies for Collariella, Neodidymelliopsis, Ascochyta clinopodiicola, Didymella pomorum, Didymosphaeria variabile, Neocosmospora piperis and Neocucurbitaria cava.</title>
        <authorList>
            <person name="Hill R."/>
        </authorList>
    </citation>
    <scope>NUCLEOTIDE SEQUENCE</scope>
    <source>
        <strain evidence="3">IMI 355082</strain>
    </source>
</reference>
<name>A0A9W8YU51_9PEZI</name>
<feature type="transmembrane region" description="Helical" evidence="2">
    <location>
        <begin position="66"/>
        <end position="90"/>
    </location>
</feature>
<protein>
    <submittedName>
        <fullName evidence="3">Uncharacterized protein</fullName>
    </submittedName>
</protein>
<comment type="caution">
    <text evidence="3">The sequence shown here is derived from an EMBL/GenBank/DDBJ whole genome shotgun (WGS) entry which is preliminary data.</text>
</comment>
<evidence type="ECO:0000256" key="1">
    <source>
        <dbReference type="SAM" id="MobiDB-lite"/>
    </source>
</evidence>
<dbReference type="AlphaFoldDB" id="A0A9W8YU51"/>
<feature type="transmembrane region" description="Helical" evidence="2">
    <location>
        <begin position="35"/>
        <end position="54"/>
    </location>
</feature>
<sequence length="387" mass="44340">MSLIKAEKDNAMVIATFGAVPGVDLVMWTIRWGCYIAECGIACFWSFTLCQAVYGWRDDIRFRKPLILISEAGKLFSIFAAVFTMCLLQLESLQRNLFWWNFVLNFFYCGFCVGGLANFFLMFIEYFQTRRLFRRMNSQQRRDYERQPSPVKNRSRSDSTATSMITVGRVPTSKHFGALAQRKGGIYDKYLIARTFIPCVALCLFEVDNILLILGQSRADNIQVVANSTSPDLSASTAQAYFASFIPGCLASLVLALAFGTTRQYRNRLRNIFVSRQWQQSNGRRHRYGQSKEYKYKAMDTDNGILSRQKRLSMEKRLRIEVTYEFEIRNESAGTNASNEEEKPSRGSIRKGESSTFPYSVESHRWNDTATILPRKPSASVLMRGQS</sequence>
<accession>A0A9W8YU51</accession>
<dbReference type="EMBL" id="JAPEVB010000003">
    <property type="protein sequence ID" value="KAJ4391693.1"/>
    <property type="molecule type" value="Genomic_DNA"/>
</dbReference>
<feature type="transmembrane region" description="Helical" evidence="2">
    <location>
        <begin position="102"/>
        <end position="127"/>
    </location>
</feature>
<keyword evidence="2" id="KW-1133">Transmembrane helix</keyword>
<evidence type="ECO:0000313" key="3">
    <source>
        <dbReference type="EMBL" id="KAJ4391693.1"/>
    </source>
</evidence>
<keyword evidence="4" id="KW-1185">Reference proteome</keyword>
<dbReference type="Proteomes" id="UP001140453">
    <property type="component" value="Unassembled WGS sequence"/>
</dbReference>
<feature type="region of interest" description="Disordered" evidence="1">
    <location>
        <begin position="138"/>
        <end position="160"/>
    </location>
</feature>
<keyword evidence="2" id="KW-0472">Membrane</keyword>
<organism evidence="3 4">
    <name type="scientific">Gnomoniopsis smithogilvyi</name>
    <dbReference type="NCBI Taxonomy" id="1191159"/>
    <lineage>
        <taxon>Eukaryota</taxon>
        <taxon>Fungi</taxon>
        <taxon>Dikarya</taxon>
        <taxon>Ascomycota</taxon>
        <taxon>Pezizomycotina</taxon>
        <taxon>Sordariomycetes</taxon>
        <taxon>Sordariomycetidae</taxon>
        <taxon>Diaporthales</taxon>
        <taxon>Gnomoniaceae</taxon>
        <taxon>Gnomoniopsis</taxon>
    </lineage>
</organism>
<feature type="transmembrane region" description="Helical" evidence="2">
    <location>
        <begin position="12"/>
        <end position="29"/>
    </location>
</feature>
<feature type="region of interest" description="Disordered" evidence="1">
    <location>
        <begin position="332"/>
        <end position="361"/>
    </location>
</feature>
<feature type="transmembrane region" description="Helical" evidence="2">
    <location>
        <begin position="240"/>
        <end position="260"/>
    </location>
</feature>
<keyword evidence="2" id="KW-0812">Transmembrane</keyword>
<dbReference type="OrthoDB" id="5287295at2759"/>
<evidence type="ECO:0000313" key="4">
    <source>
        <dbReference type="Proteomes" id="UP001140453"/>
    </source>
</evidence>
<feature type="transmembrane region" description="Helical" evidence="2">
    <location>
        <begin position="191"/>
        <end position="214"/>
    </location>
</feature>